<proteinExistence type="inferred from homology"/>
<accession>A0ABX6JU41</accession>
<dbReference type="Pfam" id="PF04542">
    <property type="entry name" value="Sigma70_r2"/>
    <property type="match status" value="1"/>
</dbReference>
<dbReference type="CDD" id="cd06171">
    <property type="entry name" value="Sigma70_r4"/>
    <property type="match status" value="1"/>
</dbReference>
<sequence length="459" mass="50332">MQTKTSDLRVGAEPSAPTMVGDADLLRDYRAGDKSALAKLHERYFRALVARAYRLVQNPADAEDFASEAFFQVIRAIDSGKGPTVSMWRYLLTTVRSVAITHSSRYDAITLEPHEIQEQIDLQTSMPNERTLDDTVTTAFLQLPERWQLVIWYREVEGYSQRETAKVLGIAENAVGVLSHRARRGFRAEYLKAVLRSDSSRSCTRLRQQLVKHHSSRTEKPLKLHPDLEQHLEHCRACKGVLVEAHEVTNRFGRAMSLALIGTALGGTAAGGLALNSAEPASAAPLSSGLAQSTALIAKKSILTIAAVVAVSIIAVTVVQIAASDTGRVPAELSSTETKHPGQKPLVLDFPVEKALREGSPEKPIQVFTEKVSDGSCGVKFVPASDSQENAYFEQSAEGHGECHIRTSRNGAEISDFQMGDGVQRIYVKRADTYAFAFETDLTATRTLTFRLLPELLES</sequence>
<keyword evidence="3" id="KW-0731">Sigma factor</keyword>
<keyword evidence="5" id="KW-0804">Transcription</keyword>
<dbReference type="InterPro" id="IPR013249">
    <property type="entry name" value="RNA_pol_sigma70_r4_t2"/>
</dbReference>
<dbReference type="InterPro" id="IPR036388">
    <property type="entry name" value="WH-like_DNA-bd_sf"/>
</dbReference>
<dbReference type="SUPFAM" id="SSF88946">
    <property type="entry name" value="Sigma2 domain of RNA polymerase sigma factors"/>
    <property type="match status" value="1"/>
</dbReference>
<evidence type="ECO:0000256" key="1">
    <source>
        <dbReference type="ARBA" id="ARBA00010641"/>
    </source>
</evidence>
<keyword evidence="6" id="KW-0472">Membrane</keyword>
<evidence type="ECO:0000256" key="2">
    <source>
        <dbReference type="ARBA" id="ARBA00023015"/>
    </source>
</evidence>
<dbReference type="Gene3D" id="1.10.1740.10">
    <property type="match status" value="1"/>
</dbReference>
<dbReference type="InterPro" id="IPR013324">
    <property type="entry name" value="RNA_pol_sigma_r3/r4-like"/>
</dbReference>
<name>A0ABX6JU41_9MICO</name>
<keyword evidence="4" id="KW-0238">DNA-binding</keyword>
<dbReference type="InterPro" id="IPR007627">
    <property type="entry name" value="RNA_pol_sigma70_r2"/>
</dbReference>
<dbReference type="PANTHER" id="PTHR43133:SF8">
    <property type="entry name" value="RNA POLYMERASE SIGMA FACTOR HI_1459-RELATED"/>
    <property type="match status" value="1"/>
</dbReference>
<comment type="similarity">
    <text evidence="1">Belongs to the sigma-70 factor family. ECF subfamily.</text>
</comment>
<evidence type="ECO:0000313" key="9">
    <source>
        <dbReference type="EMBL" id="QIM17811.1"/>
    </source>
</evidence>
<dbReference type="Pfam" id="PF08281">
    <property type="entry name" value="Sigma70_r4_2"/>
    <property type="match status" value="1"/>
</dbReference>
<keyword evidence="6" id="KW-0812">Transmembrane</keyword>
<dbReference type="SUPFAM" id="SSF88659">
    <property type="entry name" value="Sigma3 and sigma4 domains of RNA polymerase sigma factors"/>
    <property type="match status" value="1"/>
</dbReference>
<gene>
    <name evidence="9" type="ORF">G7066_02305</name>
</gene>
<dbReference type="NCBIfam" id="TIGR02937">
    <property type="entry name" value="sigma70-ECF"/>
    <property type="match status" value="1"/>
</dbReference>
<dbReference type="Proteomes" id="UP000503441">
    <property type="component" value="Chromosome"/>
</dbReference>
<dbReference type="InterPro" id="IPR039425">
    <property type="entry name" value="RNA_pol_sigma-70-like"/>
</dbReference>
<keyword evidence="6" id="KW-1133">Transmembrane helix</keyword>
<organism evidence="9 10">
    <name type="scientific">Leucobacter coleopterorum</name>
    <dbReference type="NCBI Taxonomy" id="2714933"/>
    <lineage>
        <taxon>Bacteria</taxon>
        <taxon>Bacillati</taxon>
        <taxon>Actinomycetota</taxon>
        <taxon>Actinomycetes</taxon>
        <taxon>Micrococcales</taxon>
        <taxon>Microbacteriaceae</taxon>
        <taxon>Leucobacter</taxon>
    </lineage>
</organism>
<dbReference type="InterPro" id="IPR014284">
    <property type="entry name" value="RNA_pol_sigma-70_dom"/>
</dbReference>
<evidence type="ECO:0000313" key="10">
    <source>
        <dbReference type="Proteomes" id="UP000503441"/>
    </source>
</evidence>
<evidence type="ECO:0000256" key="6">
    <source>
        <dbReference type="SAM" id="Phobius"/>
    </source>
</evidence>
<evidence type="ECO:0000256" key="5">
    <source>
        <dbReference type="ARBA" id="ARBA00023163"/>
    </source>
</evidence>
<reference evidence="9 10" key="1">
    <citation type="submission" date="2020-03" db="EMBL/GenBank/DDBJ databases">
        <title>Leucobacter sp. nov., isolated from beetles.</title>
        <authorList>
            <person name="Hyun D.-W."/>
            <person name="Bae J.-W."/>
        </authorList>
    </citation>
    <scope>NUCLEOTIDE SEQUENCE [LARGE SCALE GENOMIC DNA]</scope>
    <source>
        <strain evidence="9 10">HDW9A</strain>
    </source>
</reference>
<dbReference type="PANTHER" id="PTHR43133">
    <property type="entry name" value="RNA POLYMERASE ECF-TYPE SIGMA FACTO"/>
    <property type="match status" value="1"/>
</dbReference>
<dbReference type="Gene3D" id="1.10.10.10">
    <property type="entry name" value="Winged helix-like DNA-binding domain superfamily/Winged helix DNA-binding domain"/>
    <property type="match status" value="1"/>
</dbReference>
<dbReference type="RefSeq" id="WP_166328722.1">
    <property type="nucleotide sequence ID" value="NZ_CP049933.1"/>
</dbReference>
<evidence type="ECO:0000256" key="3">
    <source>
        <dbReference type="ARBA" id="ARBA00023082"/>
    </source>
</evidence>
<feature type="domain" description="RNA polymerase sigma factor 70 region 4 type 2" evidence="8">
    <location>
        <begin position="137"/>
        <end position="184"/>
    </location>
</feature>
<dbReference type="EMBL" id="CP049933">
    <property type="protein sequence ID" value="QIM17811.1"/>
    <property type="molecule type" value="Genomic_DNA"/>
</dbReference>
<protein>
    <submittedName>
        <fullName evidence="9">Sigma-70 family RNA polymerase sigma factor</fullName>
    </submittedName>
</protein>
<evidence type="ECO:0000256" key="4">
    <source>
        <dbReference type="ARBA" id="ARBA00023125"/>
    </source>
</evidence>
<dbReference type="InterPro" id="IPR013325">
    <property type="entry name" value="RNA_pol_sigma_r2"/>
</dbReference>
<keyword evidence="10" id="KW-1185">Reference proteome</keyword>
<feature type="transmembrane region" description="Helical" evidence="6">
    <location>
        <begin position="302"/>
        <end position="323"/>
    </location>
</feature>
<evidence type="ECO:0000259" key="8">
    <source>
        <dbReference type="Pfam" id="PF08281"/>
    </source>
</evidence>
<evidence type="ECO:0000259" key="7">
    <source>
        <dbReference type="Pfam" id="PF04542"/>
    </source>
</evidence>
<feature type="domain" description="RNA polymerase sigma-70 region 2" evidence="7">
    <location>
        <begin position="40"/>
        <end position="104"/>
    </location>
</feature>
<keyword evidence="2" id="KW-0805">Transcription regulation</keyword>